<evidence type="ECO:0000259" key="1">
    <source>
        <dbReference type="Pfam" id="PF07859"/>
    </source>
</evidence>
<dbReference type="SUPFAM" id="SSF53474">
    <property type="entry name" value="alpha/beta-Hydrolases"/>
    <property type="match status" value="1"/>
</dbReference>
<comment type="caution">
    <text evidence="2">The sequence shown here is derived from an EMBL/GenBank/DDBJ whole genome shotgun (WGS) entry which is preliminary data.</text>
</comment>
<reference evidence="2" key="1">
    <citation type="submission" date="2022-10" db="EMBL/GenBank/DDBJ databases">
        <title>Culturing micro-colonial fungi from biological soil crusts in the Mojave desert and describing Neophaeococcomyces mojavensis, and introducing the new genera and species Taxawa tesnikishii.</title>
        <authorList>
            <person name="Kurbessoian T."/>
            <person name="Stajich J.E."/>
        </authorList>
    </citation>
    <scope>NUCLEOTIDE SEQUENCE</scope>
    <source>
        <strain evidence="2">TK_41</strain>
    </source>
</reference>
<dbReference type="Gene3D" id="3.40.50.1820">
    <property type="entry name" value="alpha/beta hydrolase"/>
    <property type="match status" value="1"/>
</dbReference>
<protein>
    <recommendedName>
        <fullName evidence="1">Alpha/beta hydrolase fold-3 domain-containing protein</fullName>
    </recommendedName>
</protein>
<evidence type="ECO:0000313" key="3">
    <source>
        <dbReference type="Proteomes" id="UP001172673"/>
    </source>
</evidence>
<sequence>MGEIRLDIDPEWLEVEQAMGGRVTLPREPVEDSRARFQALFSNIEKLLPPPSDAVKSQDVYIAENQRMRIFAPVLAVEGKDQALPVGLYPHCGGWYAGSIEMEDFLCRNVAENARMIIFSPDYRLAPEHPYPAGFNDVCFAYEWMYQNAVKYDGNPKKKFISREQKMGGSAGGNLSACVAVKYAADPELSVSGLIAACFPSCDPSAMPSEYKGRLREQEFKSTPMLGTDIVKLAREWYNAPPDDPLSSPLLHPDLHLVKQAYIAATTADPTYQETRFFYEELKKKGVKAELVEWVGWPHYFWILPMFAKSNEFMDVWNAQLRRMIDAA</sequence>
<organism evidence="2 3">
    <name type="scientific">Cladophialophora chaetospira</name>
    <dbReference type="NCBI Taxonomy" id="386627"/>
    <lineage>
        <taxon>Eukaryota</taxon>
        <taxon>Fungi</taxon>
        <taxon>Dikarya</taxon>
        <taxon>Ascomycota</taxon>
        <taxon>Pezizomycotina</taxon>
        <taxon>Eurotiomycetes</taxon>
        <taxon>Chaetothyriomycetidae</taxon>
        <taxon>Chaetothyriales</taxon>
        <taxon>Herpotrichiellaceae</taxon>
        <taxon>Cladophialophora</taxon>
    </lineage>
</organism>
<name>A0AA38XN85_9EURO</name>
<feature type="domain" description="Alpha/beta hydrolase fold-3" evidence="1">
    <location>
        <begin position="88"/>
        <end position="302"/>
    </location>
</feature>
<dbReference type="InterPro" id="IPR013094">
    <property type="entry name" value="AB_hydrolase_3"/>
</dbReference>
<dbReference type="Proteomes" id="UP001172673">
    <property type="component" value="Unassembled WGS sequence"/>
</dbReference>
<dbReference type="GO" id="GO:0016787">
    <property type="term" value="F:hydrolase activity"/>
    <property type="evidence" value="ECO:0007669"/>
    <property type="project" value="InterPro"/>
</dbReference>
<dbReference type="InterPro" id="IPR050466">
    <property type="entry name" value="Carboxylest/Gibb_receptor"/>
</dbReference>
<dbReference type="AlphaFoldDB" id="A0AA38XN85"/>
<dbReference type="PANTHER" id="PTHR23024:SF166">
    <property type="entry name" value="ALPHA_BETA HYDROLASE FOLD-3 DOMAIN-CONTAINING PROTEIN-RELATED"/>
    <property type="match status" value="1"/>
</dbReference>
<dbReference type="PANTHER" id="PTHR23024">
    <property type="entry name" value="ARYLACETAMIDE DEACETYLASE"/>
    <property type="match status" value="1"/>
</dbReference>
<gene>
    <name evidence="2" type="ORF">H2200_000266</name>
</gene>
<dbReference type="InterPro" id="IPR029058">
    <property type="entry name" value="AB_hydrolase_fold"/>
</dbReference>
<accession>A0AA38XN85</accession>
<dbReference type="Pfam" id="PF07859">
    <property type="entry name" value="Abhydrolase_3"/>
    <property type="match status" value="1"/>
</dbReference>
<evidence type="ECO:0000313" key="2">
    <source>
        <dbReference type="EMBL" id="KAJ9616547.1"/>
    </source>
</evidence>
<keyword evidence="3" id="KW-1185">Reference proteome</keyword>
<dbReference type="EMBL" id="JAPDRK010000001">
    <property type="protein sequence ID" value="KAJ9616547.1"/>
    <property type="molecule type" value="Genomic_DNA"/>
</dbReference>
<proteinExistence type="predicted"/>